<dbReference type="Pfam" id="PF22666">
    <property type="entry name" value="Glyco_hydro_2_N2"/>
    <property type="match status" value="1"/>
</dbReference>
<accession>A0ABR9ALR3</accession>
<dbReference type="Pfam" id="PF17132">
    <property type="entry name" value="Glyco_hydro_106"/>
    <property type="match status" value="2"/>
</dbReference>
<keyword evidence="4" id="KW-1185">Reference proteome</keyword>
<evidence type="ECO:0000259" key="2">
    <source>
        <dbReference type="Pfam" id="PF22666"/>
    </source>
</evidence>
<protein>
    <submittedName>
        <fullName evidence="3">Glycoside hydrolase</fullName>
    </submittedName>
</protein>
<dbReference type="EMBL" id="JACYTQ010000004">
    <property type="protein sequence ID" value="MBD8489743.1"/>
    <property type="molecule type" value="Genomic_DNA"/>
</dbReference>
<feature type="domain" description="Beta-mannosidase-like galactose-binding" evidence="2">
    <location>
        <begin position="812"/>
        <end position="899"/>
    </location>
</feature>
<dbReference type="Proteomes" id="UP000647133">
    <property type="component" value="Unassembled WGS sequence"/>
</dbReference>
<dbReference type="PANTHER" id="PTHR36848:SF2">
    <property type="entry name" value="SECRETED PROTEIN"/>
    <property type="match status" value="1"/>
</dbReference>
<proteinExistence type="predicted"/>
<dbReference type="SUPFAM" id="SSF49785">
    <property type="entry name" value="Galactose-binding domain-like"/>
    <property type="match status" value="1"/>
</dbReference>
<dbReference type="NCBIfam" id="NF045579">
    <property type="entry name" value="rhamnoside_JR"/>
    <property type="match status" value="1"/>
</dbReference>
<reference evidence="3 4" key="1">
    <citation type="submission" date="2020-09" db="EMBL/GenBank/DDBJ databases">
        <title>Echinicola sp. CAU 1574 isolated from sand of Sido Beach.</title>
        <authorList>
            <person name="Kim W."/>
        </authorList>
    </citation>
    <scope>NUCLEOTIDE SEQUENCE [LARGE SCALE GENOMIC DNA]</scope>
    <source>
        <strain evidence="3 4">CAU 1574</strain>
    </source>
</reference>
<dbReference type="PANTHER" id="PTHR36848">
    <property type="entry name" value="DNA-BINDING PROTEIN (PUTATIVE SECRETED PROTEIN)-RELATED"/>
    <property type="match status" value="1"/>
</dbReference>
<dbReference type="InterPro" id="IPR008979">
    <property type="entry name" value="Galactose-bd-like_sf"/>
</dbReference>
<evidence type="ECO:0000313" key="4">
    <source>
        <dbReference type="Proteomes" id="UP000647133"/>
    </source>
</evidence>
<name>A0ABR9ALR3_9BACT</name>
<evidence type="ECO:0000256" key="1">
    <source>
        <dbReference type="ARBA" id="ARBA00022801"/>
    </source>
</evidence>
<organism evidence="3 4">
    <name type="scientific">Echinicola arenosa</name>
    <dbReference type="NCBI Taxonomy" id="2774144"/>
    <lineage>
        <taxon>Bacteria</taxon>
        <taxon>Pseudomonadati</taxon>
        <taxon>Bacteroidota</taxon>
        <taxon>Cytophagia</taxon>
        <taxon>Cytophagales</taxon>
        <taxon>Cyclobacteriaceae</taxon>
        <taxon>Echinicola</taxon>
    </lineage>
</organism>
<comment type="caution">
    <text evidence="3">The sequence shown here is derived from an EMBL/GenBank/DDBJ whole genome shotgun (WGS) entry which is preliminary data.</text>
</comment>
<dbReference type="PROSITE" id="PS51257">
    <property type="entry name" value="PROKAR_LIPOPROTEIN"/>
    <property type="match status" value="1"/>
</dbReference>
<keyword evidence="1 3" id="KW-0378">Hydrolase</keyword>
<sequence length="933" mass="105140">MKLKTGLFSLSLATAIFTFSCQQNTETQTGPQIQAGSWPEISQTAKPWTRWWWMGNAVDQENLNYLLHEYADAGLGGVEIAPIYGAKGYEDRYLDFLSKPWLDMLHYTVDVADSLGMGVDLTQGTGWPFGGPFVEPHFAASKLEIKDFDFDGNGTFKADLNIINEKNPHLSPKLLAVMAYGENGKTEDITNQVAENGELSWQAAGSWKILAIYNGKTGQKVKRAAPGGQGYTLDHFAEEAIEDYLGEFDSAFNQQTPGIRSFYNDSFEVYGANFTQDFLEEFQERRGYDLKPHMPELLGKSDSEKARRIKSDYRETLHELLLEHFTQRWTDWAHNKGKLTKNQAHGSPGNLIDLYAAVDIPECETFGSSYFPIPGLRRDSADIRNVDPDPIMLKFASSAGHLAGKELISCETFTWLGEHFKSSFSQMKPEVDQAFLAGINHVFYHGVTYSPKDVDFPGWLFYASLNLTQQNSLWPHFKSFNEYIARCQSVLQAGKPDNELIMYWPVYDVWADKGNMFQMISVHHIDHWLHPTQFYEQSTTLMEQGYAVDFASDKLLAGAQVIDGKVQTTHSEASPAKALLIPAMEYLPVNTLESILALAEEGATVIFQEQPKAVPGFHQVEERKAALNKAWEQLSFDEQGIAAHGKGKVILNPEFKTALEAESIQREELADTGLQFIRRALGQDKYYFLVNHTDKPIQREIPLNINAPTISILDPLSGATGLAQSRIEGEKTMVKVHLASGQSLILQASQAAHNDIPAWKYLDTTNKQITIEGPWKLHFDQGGPELPEDQSMATIQPWTNQGDEIADQFSGQATYSSTFTIQKEEGKSYLLKLGKVHESAKIWINGKEAGYAWSLPYQLRIGEFLKDGENEIKIQVANLMANRIRYMDQQGLEWRNYHEINFVNINYKPFDASNWKVMPSGIEGPVMLEVYEE</sequence>
<dbReference type="GO" id="GO:0016787">
    <property type="term" value="F:hydrolase activity"/>
    <property type="evidence" value="ECO:0007669"/>
    <property type="project" value="UniProtKB-KW"/>
</dbReference>
<gene>
    <name evidence="3" type="ORF">IFO69_13380</name>
</gene>
<dbReference type="InterPro" id="IPR053161">
    <property type="entry name" value="Ulvan_degrading_GH"/>
</dbReference>
<dbReference type="RefSeq" id="WP_192010628.1">
    <property type="nucleotide sequence ID" value="NZ_JACYTQ010000004.1"/>
</dbReference>
<evidence type="ECO:0000313" key="3">
    <source>
        <dbReference type="EMBL" id="MBD8489743.1"/>
    </source>
</evidence>
<dbReference type="InterPro" id="IPR054593">
    <property type="entry name" value="Beta-mannosidase-like_N2"/>
</dbReference>
<dbReference type="Gene3D" id="2.60.120.260">
    <property type="entry name" value="Galactose-binding domain-like"/>
    <property type="match status" value="1"/>
</dbReference>